<protein>
    <recommendedName>
        <fullName evidence="1">F-box domain-containing protein</fullName>
    </recommendedName>
</protein>
<sequence length="440" mass="49255">MAIQTLTTDGGAGIHQDYRASINSVPVELLTEIFLLCQPAGQISDPLTPTLASIVSVCRHWRSVALDLSYLWSTIALYDPHQQHVPMVEQWLSRSKTAPLTLILRHAEDSEADATNKIIELATKHLPRWKKVVFSFTDIDSITSLAEIPAADETAVSPLEYVEISSNSNYDPEISTKLWESIFSYPSVRRIFWTSPDVDDITPFPCTPGDHWGRLTHITGPFTLDDDFLDCLERCKALEVLQIEDLVDSPCPLRTRHEDSITLPLLHTLKARCDGTAMNRLLEHVTLPSLHSLDLNLLFGGGLKSWTTLFERSSCRVSQMKVILDEMTSESELGSLLSSSSLASLKEFHAALYGMDNVLVEKLICTANHKLLPLLERLDLRLVNCQDGLVSKMIQSRIESASSLKHVDIVHHPKRPQPTTDSLYFSQFSLPGITVSYRDI</sequence>
<feature type="domain" description="F-box" evidence="1">
    <location>
        <begin position="22"/>
        <end position="76"/>
    </location>
</feature>
<proteinExistence type="predicted"/>
<comment type="caution">
    <text evidence="2">The sequence shown here is derived from an EMBL/GenBank/DDBJ whole genome shotgun (WGS) entry which is preliminary data.</text>
</comment>
<keyword evidence="3" id="KW-1185">Reference proteome</keyword>
<dbReference type="AlphaFoldDB" id="A0AAW0CIM1"/>
<dbReference type="Proteomes" id="UP001383192">
    <property type="component" value="Unassembled WGS sequence"/>
</dbReference>
<evidence type="ECO:0000259" key="1">
    <source>
        <dbReference type="Pfam" id="PF12937"/>
    </source>
</evidence>
<evidence type="ECO:0000313" key="3">
    <source>
        <dbReference type="Proteomes" id="UP001383192"/>
    </source>
</evidence>
<gene>
    <name evidence="2" type="ORF">VNI00_010622</name>
</gene>
<accession>A0AAW0CIM1</accession>
<dbReference type="InterPro" id="IPR001810">
    <property type="entry name" value="F-box_dom"/>
</dbReference>
<dbReference type="SUPFAM" id="SSF52047">
    <property type="entry name" value="RNI-like"/>
    <property type="match status" value="1"/>
</dbReference>
<reference evidence="2 3" key="1">
    <citation type="submission" date="2024-01" db="EMBL/GenBank/DDBJ databases">
        <title>A draft genome for a cacao thread blight-causing isolate of Paramarasmius palmivorus.</title>
        <authorList>
            <person name="Baruah I.K."/>
            <person name="Bukari Y."/>
            <person name="Amoako-Attah I."/>
            <person name="Meinhardt L.W."/>
            <person name="Bailey B.A."/>
            <person name="Cohen S.P."/>
        </authorList>
    </citation>
    <scope>NUCLEOTIDE SEQUENCE [LARGE SCALE GENOMIC DNA]</scope>
    <source>
        <strain evidence="2 3">GH-12</strain>
    </source>
</reference>
<dbReference type="Pfam" id="PF12937">
    <property type="entry name" value="F-box-like"/>
    <property type="match status" value="1"/>
</dbReference>
<organism evidence="2 3">
    <name type="scientific">Paramarasmius palmivorus</name>
    <dbReference type="NCBI Taxonomy" id="297713"/>
    <lineage>
        <taxon>Eukaryota</taxon>
        <taxon>Fungi</taxon>
        <taxon>Dikarya</taxon>
        <taxon>Basidiomycota</taxon>
        <taxon>Agaricomycotina</taxon>
        <taxon>Agaricomycetes</taxon>
        <taxon>Agaricomycetidae</taxon>
        <taxon>Agaricales</taxon>
        <taxon>Marasmiineae</taxon>
        <taxon>Marasmiaceae</taxon>
        <taxon>Paramarasmius</taxon>
    </lineage>
</organism>
<evidence type="ECO:0000313" key="2">
    <source>
        <dbReference type="EMBL" id="KAK7038737.1"/>
    </source>
</evidence>
<name>A0AAW0CIM1_9AGAR</name>
<dbReference type="Gene3D" id="1.20.1280.50">
    <property type="match status" value="1"/>
</dbReference>
<dbReference type="EMBL" id="JAYKXP010000043">
    <property type="protein sequence ID" value="KAK7038737.1"/>
    <property type="molecule type" value="Genomic_DNA"/>
</dbReference>